<keyword evidence="5" id="KW-1185">Reference proteome</keyword>
<dbReference type="SUPFAM" id="SSF51735">
    <property type="entry name" value="NAD(P)-binding Rossmann-fold domains"/>
    <property type="match status" value="1"/>
</dbReference>
<dbReference type="EMBL" id="JBHUON010000005">
    <property type="protein sequence ID" value="MFD2864317.1"/>
    <property type="molecule type" value="Genomic_DNA"/>
</dbReference>
<evidence type="ECO:0000256" key="2">
    <source>
        <dbReference type="ARBA" id="ARBA00023002"/>
    </source>
</evidence>
<evidence type="ECO:0000313" key="4">
    <source>
        <dbReference type="EMBL" id="MFD2864317.1"/>
    </source>
</evidence>
<evidence type="ECO:0000313" key="5">
    <source>
        <dbReference type="Proteomes" id="UP001597601"/>
    </source>
</evidence>
<dbReference type="CDD" id="cd05276">
    <property type="entry name" value="p53_inducible_oxidoreductase"/>
    <property type="match status" value="1"/>
</dbReference>
<dbReference type="Proteomes" id="UP001597601">
    <property type="component" value="Unassembled WGS sequence"/>
</dbReference>
<dbReference type="PANTHER" id="PTHR48106">
    <property type="entry name" value="QUINONE OXIDOREDUCTASE PIG3-RELATED"/>
    <property type="match status" value="1"/>
</dbReference>
<feature type="domain" description="Enoyl reductase (ER)" evidence="3">
    <location>
        <begin position="19"/>
        <end position="333"/>
    </location>
</feature>
<comment type="caution">
    <text evidence="4">The sequence shown here is derived from an EMBL/GenBank/DDBJ whole genome shotgun (WGS) entry which is preliminary data.</text>
</comment>
<reference evidence="5" key="1">
    <citation type="journal article" date="2019" name="Int. J. Syst. Evol. Microbiol.">
        <title>The Global Catalogue of Microorganisms (GCM) 10K type strain sequencing project: providing services to taxonomists for standard genome sequencing and annotation.</title>
        <authorList>
            <consortium name="The Broad Institute Genomics Platform"/>
            <consortium name="The Broad Institute Genome Sequencing Center for Infectious Disease"/>
            <person name="Wu L."/>
            <person name="Ma J."/>
        </authorList>
    </citation>
    <scope>NUCLEOTIDE SEQUENCE [LARGE SCALE GENOMIC DNA]</scope>
    <source>
        <strain evidence="5">KCTC 52232</strain>
    </source>
</reference>
<dbReference type="InterPro" id="IPR011032">
    <property type="entry name" value="GroES-like_sf"/>
</dbReference>
<protein>
    <submittedName>
        <fullName evidence="4">NAD(P)H-quinone oxidoreductase</fullName>
    </submittedName>
</protein>
<proteinExistence type="predicted"/>
<evidence type="ECO:0000256" key="1">
    <source>
        <dbReference type="ARBA" id="ARBA00022857"/>
    </source>
</evidence>
<dbReference type="PANTHER" id="PTHR48106:SF8">
    <property type="entry name" value="OS02G0805600 PROTEIN"/>
    <property type="match status" value="1"/>
</dbReference>
<name>A0ABW5XQ64_9SPHI</name>
<evidence type="ECO:0000259" key="3">
    <source>
        <dbReference type="SMART" id="SM00829"/>
    </source>
</evidence>
<dbReference type="SUPFAM" id="SSF50129">
    <property type="entry name" value="GroES-like"/>
    <property type="match status" value="1"/>
</dbReference>
<dbReference type="Gene3D" id="3.40.50.720">
    <property type="entry name" value="NAD(P)-binding Rossmann-like Domain"/>
    <property type="match status" value="1"/>
</dbReference>
<dbReference type="InterPro" id="IPR013149">
    <property type="entry name" value="ADH-like_C"/>
</dbReference>
<dbReference type="InterPro" id="IPR020843">
    <property type="entry name" value="ER"/>
</dbReference>
<dbReference type="InterPro" id="IPR036291">
    <property type="entry name" value="NAD(P)-bd_dom_sf"/>
</dbReference>
<dbReference type="Pfam" id="PF00107">
    <property type="entry name" value="ADH_zinc_N"/>
    <property type="match status" value="1"/>
</dbReference>
<dbReference type="InterPro" id="IPR014189">
    <property type="entry name" value="Quinone_OxRdtase_PIG3"/>
</dbReference>
<dbReference type="Gene3D" id="3.90.180.10">
    <property type="entry name" value="Medium-chain alcohol dehydrogenases, catalytic domain"/>
    <property type="match status" value="1"/>
</dbReference>
<keyword evidence="1" id="KW-0521">NADP</keyword>
<dbReference type="RefSeq" id="WP_377124722.1">
    <property type="nucleotide sequence ID" value="NZ_JBHUON010000005.1"/>
</dbReference>
<dbReference type="InterPro" id="IPR013154">
    <property type="entry name" value="ADH-like_N"/>
</dbReference>
<keyword evidence="2" id="KW-0560">Oxidoreductase</keyword>
<dbReference type="NCBIfam" id="TIGR02824">
    <property type="entry name" value="quinone_pig3"/>
    <property type="match status" value="1"/>
</dbReference>
<dbReference type="SMART" id="SM00829">
    <property type="entry name" value="PKS_ER"/>
    <property type="match status" value="1"/>
</dbReference>
<organism evidence="4 5">
    <name type="scientific">Mucilaginibacter antarcticus</name>
    <dbReference type="NCBI Taxonomy" id="1855725"/>
    <lineage>
        <taxon>Bacteria</taxon>
        <taxon>Pseudomonadati</taxon>
        <taxon>Bacteroidota</taxon>
        <taxon>Sphingobacteriia</taxon>
        <taxon>Sphingobacteriales</taxon>
        <taxon>Sphingobacteriaceae</taxon>
        <taxon>Mucilaginibacter</taxon>
    </lineage>
</organism>
<gene>
    <name evidence="4" type="ORF">ACFSYC_06410</name>
</gene>
<accession>A0ABW5XQ64</accession>
<dbReference type="Pfam" id="PF08240">
    <property type="entry name" value="ADH_N"/>
    <property type="match status" value="1"/>
</dbReference>
<sequence length="336" mass="35325">MGIDAGYPYMKAIIITQPGAPEVLQIAERPIPAIAADEVLVKVEAAGVNRPDVMQRQGKYPPPPGASQDIPGLEIAGSITAVGNNVTQWKAGDKVCALVSGGGYAEYCNVPAGQCLPIPGGLTFVEAASLPETFFTVWSNVFDRGQLLPGESLLIHGGSSGIGVAGIQMAKTLGSKVYVTAATDEKCEACLKLGADAAINYNTADFVSAIKELTDDKGVNVILDMIGGDYTPRNIQAMAEDGRLVMINTMQGKDAQIDLSAVMRKRLTITGSTLRTRRVEFKTAIAASLQKNIWPLISSGAIKPVVCATFPAHDAAAAHALMESSTHIGKIILTFN</sequence>